<feature type="domain" description="Xylose isomerase-like TIM barrel" evidence="1">
    <location>
        <begin position="20"/>
        <end position="291"/>
    </location>
</feature>
<name>A0A6J6LGS4_9ZZZZ</name>
<proteinExistence type="predicted"/>
<dbReference type="InterPro" id="IPR013022">
    <property type="entry name" value="Xyl_isomerase-like_TIM-brl"/>
</dbReference>
<dbReference type="Pfam" id="PF01261">
    <property type="entry name" value="AP_endonuc_2"/>
    <property type="match status" value="1"/>
</dbReference>
<dbReference type="InterPro" id="IPR036237">
    <property type="entry name" value="Xyl_isomerase-like_sf"/>
</dbReference>
<evidence type="ECO:0000259" key="1">
    <source>
        <dbReference type="Pfam" id="PF01261"/>
    </source>
</evidence>
<dbReference type="SUPFAM" id="SSF51658">
    <property type="entry name" value="Xylose isomerase-like"/>
    <property type="match status" value="1"/>
</dbReference>
<dbReference type="PANTHER" id="PTHR12110:SF21">
    <property type="entry name" value="XYLOSE ISOMERASE-LIKE TIM BARREL DOMAIN-CONTAINING PROTEIN"/>
    <property type="match status" value="1"/>
</dbReference>
<reference evidence="2" key="1">
    <citation type="submission" date="2020-05" db="EMBL/GenBank/DDBJ databases">
        <authorList>
            <person name="Chiriac C."/>
            <person name="Salcher M."/>
            <person name="Ghai R."/>
            <person name="Kavagutti S V."/>
        </authorList>
    </citation>
    <scope>NUCLEOTIDE SEQUENCE</scope>
</reference>
<dbReference type="EMBL" id="CAEZWU010000023">
    <property type="protein sequence ID" value="CAB4660906.1"/>
    <property type="molecule type" value="Genomic_DNA"/>
</dbReference>
<gene>
    <name evidence="2" type="ORF">UFOPK2292_00257</name>
</gene>
<protein>
    <submittedName>
        <fullName evidence="2">Unannotated protein</fullName>
    </submittedName>
</protein>
<organism evidence="2">
    <name type="scientific">freshwater metagenome</name>
    <dbReference type="NCBI Taxonomy" id="449393"/>
    <lineage>
        <taxon>unclassified sequences</taxon>
        <taxon>metagenomes</taxon>
        <taxon>ecological metagenomes</taxon>
    </lineage>
</organism>
<dbReference type="AlphaFoldDB" id="A0A6J6LGS4"/>
<sequence>MELCVYTDSVQNLSRTDALDVIAKAGATAVELAVGGQSSAPHMNLSELLNNEKARDTLIGELNDRGLRIGALNCSAWPMHPIKGNEHVEIIKGAMQLAQLLDVKKIVTMSGCPGDGPNSSTINWIFFPWPSDGVDLLNRQWSQTLDLWTELAAFGNDHGIEKIAFELHPMHLVYNTPTLLKIRQHIGPIIGANVDPSHLFWQHMDPIAMVHALGDAVHHVHLKDLEFNHQQLGIAGTLDSRTFANPAERSWNFRTVGKGHGDEFWTLFFNALKEIGYDDVLSIENEDPYDTFEQGTIDAAKYALTVLSKITKH</sequence>
<accession>A0A6J6LGS4</accession>
<dbReference type="InterPro" id="IPR050312">
    <property type="entry name" value="IolE/XylAMocC-like"/>
</dbReference>
<dbReference type="PANTHER" id="PTHR12110">
    <property type="entry name" value="HYDROXYPYRUVATE ISOMERASE"/>
    <property type="match status" value="1"/>
</dbReference>
<evidence type="ECO:0000313" key="2">
    <source>
        <dbReference type="EMBL" id="CAB4660906.1"/>
    </source>
</evidence>
<dbReference type="Gene3D" id="3.20.20.150">
    <property type="entry name" value="Divalent-metal-dependent TIM barrel enzymes"/>
    <property type="match status" value="1"/>
</dbReference>